<evidence type="ECO:0000313" key="3">
    <source>
        <dbReference type="Proteomes" id="UP000624709"/>
    </source>
</evidence>
<organism evidence="2 3">
    <name type="scientific">Actinoplanes palleronii</name>
    <dbReference type="NCBI Taxonomy" id="113570"/>
    <lineage>
        <taxon>Bacteria</taxon>
        <taxon>Bacillati</taxon>
        <taxon>Actinomycetota</taxon>
        <taxon>Actinomycetes</taxon>
        <taxon>Micromonosporales</taxon>
        <taxon>Micromonosporaceae</taxon>
        <taxon>Actinoplanes</taxon>
    </lineage>
</organism>
<comment type="caution">
    <text evidence="2">The sequence shown here is derived from an EMBL/GenBank/DDBJ whole genome shotgun (WGS) entry which is preliminary data.</text>
</comment>
<feature type="domain" description="AB hydrolase-1" evidence="1">
    <location>
        <begin position="37"/>
        <end position="239"/>
    </location>
</feature>
<name>A0ABQ4B2L6_9ACTN</name>
<dbReference type="SUPFAM" id="SSF53474">
    <property type="entry name" value="alpha/beta-Hydrolases"/>
    <property type="match status" value="1"/>
</dbReference>
<keyword evidence="2" id="KW-0378">Hydrolase</keyword>
<sequence>MTAFDLMRFEDWTDPVRSAEREVASLLPDADEGRPPVLFVPGLGHGAWAFAEHWLPHAAGRGFPAHVLGPRPGGDLRALVHDVVQTAAALPRQAVLVGHGVGALVVARALGRYPARAAVLVAPVLDGWSALGSALRANPGGTLPALVGGRLKLSARQLFGAGLPAEQAGEYLARMDPRPRRELLGRAVPPRPVGTPPVLVAGSPDDRVVSRKALDRAAAAYGGDPLLFPGMAHDLMLESSWAEPIDAILDWLGKQGGR</sequence>
<dbReference type="Proteomes" id="UP000624709">
    <property type="component" value="Unassembled WGS sequence"/>
</dbReference>
<proteinExistence type="predicted"/>
<dbReference type="GO" id="GO:0016787">
    <property type="term" value="F:hydrolase activity"/>
    <property type="evidence" value="ECO:0007669"/>
    <property type="project" value="UniProtKB-KW"/>
</dbReference>
<protein>
    <submittedName>
        <fullName evidence="2">Alpha/beta hydrolase</fullName>
    </submittedName>
</protein>
<dbReference type="InterPro" id="IPR000073">
    <property type="entry name" value="AB_hydrolase_1"/>
</dbReference>
<keyword evidence="3" id="KW-1185">Reference proteome</keyword>
<reference evidence="2 3" key="1">
    <citation type="submission" date="2021-01" db="EMBL/GenBank/DDBJ databases">
        <title>Whole genome shotgun sequence of Actinoplanes palleronii NBRC 14916.</title>
        <authorList>
            <person name="Komaki H."/>
            <person name="Tamura T."/>
        </authorList>
    </citation>
    <scope>NUCLEOTIDE SEQUENCE [LARGE SCALE GENOMIC DNA]</scope>
    <source>
        <strain evidence="2 3">NBRC 14916</strain>
    </source>
</reference>
<dbReference type="EMBL" id="BOMS01000014">
    <property type="protein sequence ID" value="GIE64908.1"/>
    <property type="molecule type" value="Genomic_DNA"/>
</dbReference>
<evidence type="ECO:0000259" key="1">
    <source>
        <dbReference type="Pfam" id="PF12697"/>
    </source>
</evidence>
<gene>
    <name evidence="2" type="ORF">Apa02nite_010160</name>
</gene>
<evidence type="ECO:0000313" key="2">
    <source>
        <dbReference type="EMBL" id="GIE64908.1"/>
    </source>
</evidence>
<dbReference type="Pfam" id="PF12697">
    <property type="entry name" value="Abhydrolase_6"/>
    <property type="match status" value="1"/>
</dbReference>
<dbReference type="InterPro" id="IPR029058">
    <property type="entry name" value="AB_hydrolase_fold"/>
</dbReference>
<accession>A0ABQ4B2L6</accession>
<dbReference type="Gene3D" id="3.40.50.1820">
    <property type="entry name" value="alpha/beta hydrolase"/>
    <property type="match status" value="1"/>
</dbReference>